<feature type="domain" description="Uracil-DNA glycosylase-like" evidence="1">
    <location>
        <begin position="13"/>
        <end position="163"/>
    </location>
</feature>
<dbReference type="RefSeq" id="WP_338435802.1">
    <property type="nucleotide sequence ID" value="NZ_JAUYVH010000002.1"/>
</dbReference>
<evidence type="ECO:0000313" key="3">
    <source>
        <dbReference type="Proteomes" id="UP001225596"/>
    </source>
</evidence>
<name>A0ABU1BLK7_9BURK</name>
<reference evidence="2 3" key="1">
    <citation type="submission" date="2023-08" db="EMBL/GenBank/DDBJ databases">
        <title>Oxalobacteraceae gen .nov., isolated from river sludge outside the plant.</title>
        <authorList>
            <person name="Zhao S.Y."/>
        </authorList>
    </citation>
    <scope>NUCLEOTIDE SEQUENCE [LARGE SCALE GENOMIC DNA]</scope>
    <source>
        <strain evidence="2 3">R-40</strain>
    </source>
</reference>
<dbReference type="CDD" id="cd10032">
    <property type="entry name" value="UDG-F6_HDG"/>
    <property type="match status" value="1"/>
</dbReference>
<organism evidence="2 3">
    <name type="scientific">Keguizhuia sedimenti</name>
    <dbReference type="NCBI Taxonomy" id="3064264"/>
    <lineage>
        <taxon>Bacteria</taxon>
        <taxon>Pseudomonadati</taxon>
        <taxon>Pseudomonadota</taxon>
        <taxon>Betaproteobacteria</taxon>
        <taxon>Burkholderiales</taxon>
        <taxon>Oxalobacteraceae</taxon>
        <taxon>Keguizhuia</taxon>
    </lineage>
</organism>
<evidence type="ECO:0000313" key="2">
    <source>
        <dbReference type="EMBL" id="MDQ9169878.1"/>
    </source>
</evidence>
<dbReference type="SMART" id="SM00987">
    <property type="entry name" value="UreE_C"/>
    <property type="match status" value="1"/>
</dbReference>
<dbReference type="Pfam" id="PF03167">
    <property type="entry name" value="UDG"/>
    <property type="match status" value="1"/>
</dbReference>
<dbReference type="NCBIfam" id="TIGR04274">
    <property type="entry name" value="hypoxanDNAglyco"/>
    <property type="match status" value="1"/>
</dbReference>
<dbReference type="EMBL" id="JAUYVH010000002">
    <property type="protein sequence ID" value="MDQ9169878.1"/>
    <property type="molecule type" value="Genomic_DNA"/>
</dbReference>
<comment type="caution">
    <text evidence="2">The sequence shown here is derived from an EMBL/GenBank/DDBJ whole genome shotgun (WGS) entry which is preliminary data.</text>
</comment>
<keyword evidence="3" id="KW-1185">Reference proteome</keyword>
<dbReference type="InterPro" id="IPR036895">
    <property type="entry name" value="Uracil-DNA_glycosylase-like_sf"/>
</dbReference>
<dbReference type="GO" id="GO:0033958">
    <property type="term" value="F:DNA-deoxyinosine glycosylase activity"/>
    <property type="evidence" value="ECO:0007669"/>
    <property type="project" value="UniProtKB-EC"/>
</dbReference>
<dbReference type="InterPro" id="IPR026353">
    <property type="entry name" value="Hypoxan-DNA_Glyclase"/>
</dbReference>
<gene>
    <name evidence="2" type="ORF">Q8A64_05575</name>
</gene>
<proteinExistence type="predicted"/>
<accession>A0ABU1BLK7</accession>
<dbReference type="InterPro" id="IPR005122">
    <property type="entry name" value="Uracil-DNA_glycosylase-like"/>
</dbReference>
<sequence>MPKAPNPLLTGLPSVLDGETRVLILGSFPGEASLQAKQYYAHPRNQFWRLLSAVLEEDLYGLPYKQRLTRLRAHCIGLWDVIDACEREGSLDSAIRRAQHNDFDVLKHQCPKLKRVCFNGKTSGKFAPRFAAAGFETLVLPSSSPANMQLSFEQKLAVWRGIAG</sequence>
<protein>
    <submittedName>
        <fullName evidence="2">DNA-deoxyinosine glycosylase</fullName>
        <ecNumber evidence="2">3.2.2.15</ecNumber>
    </submittedName>
</protein>
<dbReference type="Gene3D" id="3.40.470.10">
    <property type="entry name" value="Uracil-DNA glycosylase-like domain"/>
    <property type="match status" value="1"/>
</dbReference>
<dbReference type="Proteomes" id="UP001225596">
    <property type="component" value="Unassembled WGS sequence"/>
</dbReference>
<dbReference type="SUPFAM" id="SSF52141">
    <property type="entry name" value="Uracil-DNA glycosylase-like"/>
    <property type="match status" value="1"/>
</dbReference>
<dbReference type="SMART" id="SM00986">
    <property type="entry name" value="UDG"/>
    <property type="match status" value="1"/>
</dbReference>
<dbReference type="EC" id="3.2.2.15" evidence="2"/>
<keyword evidence="2" id="KW-0326">Glycosidase</keyword>
<evidence type="ECO:0000259" key="1">
    <source>
        <dbReference type="SMART" id="SM00986"/>
    </source>
</evidence>
<keyword evidence="2" id="KW-0378">Hydrolase</keyword>